<reference evidence="2 3" key="1">
    <citation type="submission" date="2016-11" db="EMBL/GenBank/DDBJ databases">
        <authorList>
            <person name="Jaros S."/>
            <person name="Januszkiewicz K."/>
            <person name="Wedrychowicz H."/>
        </authorList>
    </citation>
    <scope>NUCLEOTIDE SEQUENCE [LARGE SCALE GENOMIC DNA]</scope>
    <source>
        <strain evidence="2 3">CGMCC 1.7049</strain>
    </source>
</reference>
<sequence length="281" mass="32032">MPNVAVIVPNYNHAAYLDARLRSVFNQNYVDRSVLLLDDFSTDNSRDILSAYSHRYRAKTIFNEVNSGNVFKQWQKGIDATDSKYVWLAESDDAASPWLLTELVSLLECNPSAGLAYCQSWLMSTDGLILSDATGWTADLSATRWREYFVNSGLDEIRSYLVHKNTIPNASGVLIRRSCIPDRFSDALSQYRLCGDWLQWINVLEKSDIAFSPLRLNFWRQASSNARLKIHGLLEWEEGLKILNHVVETCSIHESDARKLENALARKCIGWIKESVISLTY</sequence>
<dbReference type="PANTHER" id="PTHR43685:SF2">
    <property type="entry name" value="GLYCOSYLTRANSFERASE 2-LIKE DOMAIN-CONTAINING PROTEIN"/>
    <property type="match status" value="1"/>
</dbReference>
<dbReference type="CDD" id="cd00761">
    <property type="entry name" value="Glyco_tranf_GTA_type"/>
    <property type="match status" value="1"/>
</dbReference>
<evidence type="ECO:0000313" key="3">
    <source>
        <dbReference type="Proteomes" id="UP000199758"/>
    </source>
</evidence>
<dbReference type="InterPro" id="IPR050834">
    <property type="entry name" value="Glycosyltransf_2"/>
</dbReference>
<dbReference type="InterPro" id="IPR001173">
    <property type="entry name" value="Glyco_trans_2-like"/>
</dbReference>
<name>A0A1M5N7P7_9GAMM</name>
<dbReference type="Proteomes" id="UP000199758">
    <property type="component" value="Unassembled WGS sequence"/>
</dbReference>
<evidence type="ECO:0000259" key="1">
    <source>
        <dbReference type="Pfam" id="PF00535"/>
    </source>
</evidence>
<dbReference type="SUPFAM" id="SSF53448">
    <property type="entry name" value="Nucleotide-diphospho-sugar transferases"/>
    <property type="match status" value="1"/>
</dbReference>
<dbReference type="RefSeq" id="WP_072896416.1">
    <property type="nucleotide sequence ID" value="NZ_FQWZ01000003.1"/>
</dbReference>
<keyword evidence="3" id="KW-1185">Reference proteome</keyword>
<organism evidence="2 3">
    <name type="scientific">Hydrocarboniphaga daqingensis</name>
    <dbReference type="NCBI Taxonomy" id="490188"/>
    <lineage>
        <taxon>Bacteria</taxon>
        <taxon>Pseudomonadati</taxon>
        <taxon>Pseudomonadota</taxon>
        <taxon>Gammaproteobacteria</taxon>
        <taxon>Nevskiales</taxon>
        <taxon>Nevskiaceae</taxon>
        <taxon>Hydrocarboniphaga</taxon>
    </lineage>
</organism>
<dbReference type="Gene3D" id="3.90.550.10">
    <property type="entry name" value="Spore Coat Polysaccharide Biosynthesis Protein SpsA, Chain A"/>
    <property type="match status" value="1"/>
</dbReference>
<dbReference type="Pfam" id="PF00535">
    <property type="entry name" value="Glycos_transf_2"/>
    <property type="match status" value="1"/>
</dbReference>
<dbReference type="OrthoDB" id="9802649at2"/>
<dbReference type="PANTHER" id="PTHR43685">
    <property type="entry name" value="GLYCOSYLTRANSFERASE"/>
    <property type="match status" value="1"/>
</dbReference>
<keyword evidence="2" id="KW-0808">Transferase</keyword>
<dbReference type="InterPro" id="IPR029044">
    <property type="entry name" value="Nucleotide-diphossugar_trans"/>
</dbReference>
<feature type="domain" description="Glycosyltransferase 2-like" evidence="1">
    <location>
        <begin position="6"/>
        <end position="112"/>
    </location>
</feature>
<dbReference type="AlphaFoldDB" id="A0A1M5N7P7"/>
<evidence type="ECO:0000313" key="2">
    <source>
        <dbReference type="EMBL" id="SHG85495.1"/>
    </source>
</evidence>
<protein>
    <submittedName>
        <fullName evidence="2">Glycosyl transferase family 2</fullName>
    </submittedName>
</protein>
<dbReference type="STRING" id="490188.SAMN04488068_1676"/>
<dbReference type="EMBL" id="FQWZ01000003">
    <property type="protein sequence ID" value="SHG85495.1"/>
    <property type="molecule type" value="Genomic_DNA"/>
</dbReference>
<dbReference type="GO" id="GO:0016740">
    <property type="term" value="F:transferase activity"/>
    <property type="evidence" value="ECO:0007669"/>
    <property type="project" value="UniProtKB-KW"/>
</dbReference>
<gene>
    <name evidence="2" type="ORF">SAMN04488068_1676</name>
</gene>
<accession>A0A1M5N7P7</accession>
<proteinExistence type="predicted"/>